<evidence type="ECO:0000256" key="1">
    <source>
        <dbReference type="SAM" id="MobiDB-lite"/>
    </source>
</evidence>
<dbReference type="EMBL" id="CAJNDS010002234">
    <property type="protein sequence ID" value="CAE7386255.1"/>
    <property type="molecule type" value="Genomic_DNA"/>
</dbReference>
<dbReference type="Proteomes" id="UP000604046">
    <property type="component" value="Unassembled WGS sequence"/>
</dbReference>
<accession>A0A812Q0N2</accession>
<evidence type="ECO:0000313" key="2">
    <source>
        <dbReference type="EMBL" id="CAE7386255.1"/>
    </source>
</evidence>
<reference evidence="2" key="1">
    <citation type="submission" date="2021-02" db="EMBL/GenBank/DDBJ databases">
        <authorList>
            <person name="Dougan E. K."/>
            <person name="Rhodes N."/>
            <person name="Thang M."/>
            <person name="Chan C."/>
        </authorList>
    </citation>
    <scope>NUCLEOTIDE SEQUENCE</scope>
</reference>
<evidence type="ECO:0000313" key="3">
    <source>
        <dbReference type="Proteomes" id="UP000604046"/>
    </source>
</evidence>
<keyword evidence="3" id="KW-1185">Reference proteome</keyword>
<comment type="caution">
    <text evidence="2">The sequence shown here is derived from an EMBL/GenBank/DDBJ whole genome shotgun (WGS) entry which is preliminary data.</text>
</comment>
<feature type="region of interest" description="Disordered" evidence="1">
    <location>
        <begin position="15"/>
        <end position="44"/>
    </location>
</feature>
<sequence>MAAIKVHGYGGIEGDVTPTVASDATSEASLSEFSSPESSQACFEHEPLTKEEVLTLQRDLMQELSSPAFQKGLRQASGLRAAGKHTEYQKARLAVVRDVQRAIVAKHGFPPSDKGVDQMLLAIQDFHDDPDVSVNETILQQLSSCGVPAAKEATLLGFEKKTLGKRDMIRLLKSLQEQLAPCFGFEKSKEGVLKMISTCGTFLTHPEVSELFDVVNAKLGMSPAACKAFRTKVQP</sequence>
<dbReference type="OrthoDB" id="411149at2759"/>
<evidence type="ECO:0008006" key="4">
    <source>
        <dbReference type="Google" id="ProtNLM"/>
    </source>
</evidence>
<dbReference type="AlphaFoldDB" id="A0A812Q0N2"/>
<feature type="compositionally biased region" description="Low complexity" evidence="1">
    <location>
        <begin position="26"/>
        <end position="39"/>
    </location>
</feature>
<gene>
    <name evidence="2" type="ORF">SNAT2548_LOCUS21066</name>
</gene>
<proteinExistence type="predicted"/>
<protein>
    <recommendedName>
        <fullName evidence="4">Protein C10</fullName>
    </recommendedName>
</protein>
<name>A0A812Q0N2_9DINO</name>
<organism evidence="2 3">
    <name type="scientific">Symbiodinium natans</name>
    <dbReference type="NCBI Taxonomy" id="878477"/>
    <lineage>
        <taxon>Eukaryota</taxon>
        <taxon>Sar</taxon>
        <taxon>Alveolata</taxon>
        <taxon>Dinophyceae</taxon>
        <taxon>Suessiales</taxon>
        <taxon>Symbiodiniaceae</taxon>
        <taxon>Symbiodinium</taxon>
    </lineage>
</organism>